<accession>A0A1F6TF08</accession>
<comment type="caution">
    <text evidence="2">The sequence shown here is derived from an EMBL/GenBank/DDBJ whole genome shotgun (WGS) entry which is preliminary data.</text>
</comment>
<organism evidence="2 3">
    <name type="scientific">Candidatus Muproteobacteria bacterium RIFCSPHIGHO2_01_FULL_65_16</name>
    <dbReference type="NCBI Taxonomy" id="1817764"/>
    <lineage>
        <taxon>Bacteria</taxon>
        <taxon>Pseudomonadati</taxon>
        <taxon>Pseudomonadota</taxon>
        <taxon>Candidatus Muproteobacteria</taxon>
    </lineage>
</organism>
<protein>
    <recommendedName>
        <fullName evidence="4">DUF2846 domain-containing protein</fullName>
    </recommendedName>
</protein>
<gene>
    <name evidence="2" type="ORF">A2637_03755</name>
</gene>
<evidence type="ECO:0000313" key="3">
    <source>
        <dbReference type="Proteomes" id="UP000179360"/>
    </source>
</evidence>
<dbReference type="EMBL" id="MFSY01000134">
    <property type="protein sequence ID" value="OGI43708.1"/>
    <property type="molecule type" value="Genomic_DNA"/>
</dbReference>
<evidence type="ECO:0008006" key="4">
    <source>
        <dbReference type="Google" id="ProtNLM"/>
    </source>
</evidence>
<name>A0A1F6TF08_9PROT</name>
<dbReference type="STRING" id="1817764.A2637_03755"/>
<feature type="chain" id="PRO_5009225473" description="DUF2846 domain-containing protein" evidence="1">
    <location>
        <begin position="22"/>
        <end position="191"/>
    </location>
</feature>
<sequence>MERIFKAVFAMAALAALSACASTHMTVVDDGARVARPAPGKALVYFVRPTSFGGAVQATVYDSDSYIGTVSANTHVAYQAGPGRHLFMVIGESADFMRADLTAGRTYYAKVQPRMGVWKARFSFEPANGQFSSKELSDWLAATKQVAVNDEGRKWAAENAEDIRSKRVEYLPKWESKPGGEKQVLKAESGR</sequence>
<proteinExistence type="predicted"/>
<dbReference type="AlphaFoldDB" id="A0A1F6TF08"/>
<dbReference type="PROSITE" id="PS51257">
    <property type="entry name" value="PROKAR_LIPOPROTEIN"/>
    <property type="match status" value="1"/>
</dbReference>
<reference evidence="2 3" key="1">
    <citation type="journal article" date="2016" name="Nat. Commun.">
        <title>Thousands of microbial genomes shed light on interconnected biogeochemical processes in an aquifer system.</title>
        <authorList>
            <person name="Anantharaman K."/>
            <person name="Brown C.T."/>
            <person name="Hug L.A."/>
            <person name="Sharon I."/>
            <person name="Castelle C.J."/>
            <person name="Probst A.J."/>
            <person name="Thomas B.C."/>
            <person name="Singh A."/>
            <person name="Wilkins M.J."/>
            <person name="Karaoz U."/>
            <person name="Brodie E.L."/>
            <person name="Williams K.H."/>
            <person name="Hubbard S.S."/>
            <person name="Banfield J.F."/>
        </authorList>
    </citation>
    <scope>NUCLEOTIDE SEQUENCE [LARGE SCALE GENOMIC DNA]</scope>
</reference>
<keyword evidence="1" id="KW-0732">Signal</keyword>
<evidence type="ECO:0000313" key="2">
    <source>
        <dbReference type="EMBL" id="OGI43708.1"/>
    </source>
</evidence>
<evidence type="ECO:0000256" key="1">
    <source>
        <dbReference type="SAM" id="SignalP"/>
    </source>
</evidence>
<dbReference type="Proteomes" id="UP000179360">
    <property type="component" value="Unassembled WGS sequence"/>
</dbReference>
<feature type="signal peptide" evidence="1">
    <location>
        <begin position="1"/>
        <end position="21"/>
    </location>
</feature>